<dbReference type="EMBL" id="LUCH01002539">
    <property type="protein sequence ID" value="KAF5401344.1"/>
    <property type="molecule type" value="Genomic_DNA"/>
</dbReference>
<sequence>VDPGTVITLRIRSFARPGEQTIAYLFRYDEQTRVLDRVVAVQPIEPVQVDADVRMFTERIQLMDNYESRIRKHVFRFKVHAMDRAILLLTCKHREQDLRVIDDLMDNWIVRGNKSFQFRWVHTHSPGIRLVRLSTARCSVVLAGVPDLRDVIVHSTRNTLTGSDFEFCAPDHVLQEA</sequence>
<accession>A0A8J4TB16</accession>
<evidence type="ECO:0000313" key="1">
    <source>
        <dbReference type="EMBL" id="KAF5401344.1"/>
    </source>
</evidence>
<name>A0A8J4TB16_9TREM</name>
<gene>
    <name evidence="1" type="ORF">PHET_05140</name>
</gene>
<dbReference type="Proteomes" id="UP000748531">
    <property type="component" value="Unassembled WGS sequence"/>
</dbReference>
<proteinExistence type="predicted"/>
<evidence type="ECO:0000313" key="2">
    <source>
        <dbReference type="Proteomes" id="UP000748531"/>
    </source>
</evidence>
<dbReference type="AlphaFoldDB" id="A0A8J4TB16"/>
<dbReference type="OrthoDB" id="10330197at2759"/>
<protein>
    <submittedName>
        <fullName evidence="1">Uncharacterized protein</fullName>
    </submittedName>
</protein>
<reference evidence="1" key="1">
    <citation type="submission" date="2019-05" db="EMBL/GenBank/DDBJ databases">
        <title>Annotation for the trematode Paragonimus heterotremus.</title>
        <authorList>
            <person name="Choi Y.-J."/>
        </authorList>
    </citation>
    <scope>NUCLEOTIDE SEQUENCE</scope>
    <source>
        <strain evidence="1">LC</strain>
    </source>
</reference>
<keyword evidence="2" id="KW-1185">Reference proteome</keyword>
<organism evidence="1 2">
    <name type="scientific">Paragonimus heterotremus</name>
    <dbReference type="NCBI Taxonomy" id="100268"/>
    <lineage>
        <taxon>Eukaryota</taxon>
        <taxon>Metazoa</taxon>
        <taxon>Spiralia</taxon>
        <taxon>Lophotrochozoa</taxon>
        <taxon>Platyhelminthes</taxon>
        <taxon>Trematoda</taxon>
        <taxon>Digenea</taxon>
        <taxon>Plagiorchiida</taxon>
        <taxon>Troglotremata</taxon>
        <taxon>Troglotrematidae</taxon>
        <taxon>Paragonimus</taxon>
    </lineage>
</organism>
<feature type="non-terminal residue" evidence="1">
    <location>
        <position position="177"/>
    </location>
</feature>
<comment type="caution">
    <text evidence="1">The sequence shown here is derived from an EMBL/GenBank/DDBJ whole genome shotgun (WGS) entry which is preliminary data.</text>
</comment>